<protein>
    <submittedName>
        <fullName evidence="1">Uncharacterized protein</fullName>
    </submittedName>
</protein>
<dbReference type="AlphaFoldDB" id="A0A5B7JNM9"/>
<proteinExistence type="predicted"/>
<dbReference type="EMBL" id="VSRR010105979">
    <property type="protein sequence ID" value="MPC96439.1"/>
    <property type="molecule type" value="Genomic_DNA"/>
</dbReference>
<name>A0A5B7JNM9_PORTR</name>
<comment type="caution">
    <text evidence="1">The sequence shown here is derived from an EMBL/GenBank/DDBJ whole genome shotgun (WGS) entry which is preliminary data.</text>
</comment>
<dbReference type="Proteomes" id="UP000324222">
    <property type="component" value="Unassembled WGS sequence"/>
</dbReference>
<gene>
    <name evidence="1" type="ORF">E2C01_091697</name>
</gene>
<sequence length="59" mass="6992">MQTSTVDDMHHEDLLSYFEDAFNFIKDGQEKGNVLLFWSIKKCYSCHMFPDEEVQTVSR</sequence>
<accession>A0A5B7JNM9</accession>
<evidence type="ECO:0000313" key="2">
    <source>
        <dbReference type="Proteomes" id="UP000324222"/>
    </source>
</evidence>
<keyword evidence="2" id="KW-1185">Reference proteome</keyword>
<evidence type="ECO:0000313" key="1">
    <source>
        <dbReference type="EMBL" id="MPC96439.1"/>
    </source>
</evidence>
<reference evidence="1 2" key="1">
    <citation type="submission" date="2019-05" db="EMBL/GenBank/DDBJ databases">
        <title>Another draft genome of Portunus trituberculatus and its Hox gene families provides insights of decapod evolution.</title>
        <authorList>
            <person name="Jeong J.-H."/>
            <person name="Song I."/>
            <person name="Kim S."/>
            <person name="Choi T."/>
            <person name="Kim D."/>
            <person name="Ryu S."/>
            <person name="Kim W."/>
        </authorList>
    </citation>
    <scope>NUCLEOTIDE SEQUENCE [LARGE SCALE GENOMIC DNA]</scope>
    <source>
        <tissue evidence="1">Muscle</tissue>
    </source>
</reference>
<organism evidence="1 2">
    <name type="scientific">Portunus trituberculatus</name>
    <name type="common">Swimming crab</name>
    <name type="synonym">Neptunus trituberculatus</name>
    <dbReference type="NCBI Taxonomy" id="210409"/>
    <lineage>
        <taxon>Eukaryota</taxon>
        <taxon>Metazoa</taxon>
        <taxon>Ecdysozoa</taxon>
        <taxon>Arthropoda</taxon>
        <taxon>Crustacea</taxon>
        <taxon>Multicrustacea</taxon>
        <taxon>Malacostraca</taxon>
        <taxon>Eumalacostraca</taxon>
        <taxon>Eucarida</taxon>
        <taxon>Decapoda</taxon>
        <taxon>Pleocyemata</taxon>
        <taxon>Brachyura</taxon>
        <taxon>Eubrachyura</taxon>
        <taxon>Portunoidea</taxon>
        <taxon>Portunidae</taxon>
        <taxon>Portuninae</taxon>
        <taxon>Portunus</taxon>
    </lineage>
</organism>